<feature type="region of interest" description="Disordered" evidence="1">
    <location>
        <begin position="1"/>
        <end position="21"/>
    </location>
</feature>
<dbReference type="EMBL" id="LAZR01000816">
    <property type="protein sequence ID" value="KKN57166.1"/>
    <property type="molecule type" value="Genomic_DNA"/>
</dbReference>
<comment type="caution">
    <text evidence="2">The sequence shown here is derived from an EMBL/GenBank/DDBJ whole genome shotgun (WGS) entry which is preliminary data.</text>
</comment>
<protein>
    <submittedName>
        <fullName evidence="2">Uncharacterized protein</fullName>
    </submittedName>
</protein>
<name>A0A0F9U7A8_9ZZZZ</name>
<organism evidence="2">
    <name type="scientific">marine sediment metagenome</name>
    <dbReference type="NCBI Taxonomy" id="412755"/>
    <lineage>
        <taxon>unclassified sequences</taxon>
        <taxon>metagenomes</taxon>
        <taxon>ecological metagenomes</taxon>
    </lineage>
</organism>
<dbReference type="AlphaFoldDB" id="A0A0F9U7A8"/>
<evidence type="ECO:0000256" key="1">
    <source>
        <dbReference type="SAM" id="MobiDB-lite"/>
    </source>
</evidence>
<gene>
    <name evidence="2" type="ORF">LCGC14_0564940</name>
</gene>
<reference evidence="2" key="1">
    <citation type="journal article" date="2015" name="Nature">
        <title>Complex archaea that bridge the gap between prokaryotes and eukaryotes.</title>
        <authorList>
            <person name="Spang A."/>
            <person name="Saw J.H."/>
            <person name="Jorgensen S.L."/>
            <person name="Zaremba-Niedzwiedzka K."/>
            <person name="Martijn J."/>
            <person name="Lind A.E."/>
            <person name="van Eijk R."/>
            <person name="Schleper C."/>
            <person name="Guy L."/>
            <person name="Ettema T.J."/>
        </authorList>
    </citation>
    <scope>NUCLEOTIDE SEQUENCE</scope>
</reference>
<sequence length="120" mass="12857">MSRNESKLGLGCSDTRVSQETAEDLQASLTEFNMALGILDGAPEDPANQAGLMESAVNLFSRVVGLIGRRVAARAGDSPNAPEQAVSPVRDKLLTRRIAAVAKQDAEHRNFSELASLFFN</sequence>
<proteinExistence type="predicted"/>
<evidence type="ECO:0000313" key="2">
    <source>
        <dbReference type="EMBL" id="KKN57166.1"/>
    </source>
</evidence>
<accession>A0A0F9U7A8</accession>